<evidence type="ECO:0000313" key="1">
    <source>
        <dbReference type="EMBL" id="VAV84274.1"/>
    </source>
</evidence>
<dbReference type="AlphaFoldDB" id="A0A3B0QRD8"/>
<dbReference type="EMBL" id="UOEB01000144">
    <property type="protein sequence ID" value="VAV84274.1"/>
    <property type="molecule type" value="Genomic_DNA"/>
</dbReference>
<gene>
    <name evidence="1" type="ORF">MNBD_BACTEROID02-117</name>
</gene>
<reference evidence="1" key="1">
    <citation type="submission" date="2018-06" db="EMBL/GenBank/DDBJ databases">
        <authorList>
            <person name="Zhirakovskaya E."/>
        </authorList>
    </citation>
    <scope>NUCLEOTIDE SEQUENCE</scope>
</reference>
<dbReference type="PROSITE" id="PS51257">
    <property type="entry name" value="PROKAR_LIPOPROTEIN"/>
    <property type="match status" value="1"/>
</dbReference>
<name>A0A3B0QRD8_9ZZZZ</name>
<protein>
    <submittedName>
        <fullName evidence="1">Uncharacterized protein</fullName>
    </submittedName>
</protein>
<organism evidence="1">
    <name type="scientific">hydrothermal vent metagenome</name>
    <dbReference type="NCBI Taxonomy" id="652676"/>
    <lineage>
        <taxon>unclassified sequences</taxon>
        <taxon>metagenomes</taxon>
        <taxon>ecological metagenomes</taxon>
    </lineage>
</organism>
<proteinExistence type="predicted"/>
<accession>A0A3B0QRD8</accession>
<feature type="non-terminal residue" evidence="1">
    <location>
        <position position="67"/>
    </location>
</feature>
<sequence length="67" mass="7702">MKIKKITLYVFCIIVGFTSCSKKDNTDDFVLTPERDRAEQQIADKDSLIGYLETHYYNSGTFINSTN</sequence>